<reference evidence="3" key="2">
    <citation type="submission" date="2020-09" db="EMBL/GenBank/DDBJ databases">
        <authorList>
            <person name="Sun Q."/>
            <person name="Zhou Y."/>
        </authorList>
    </citation>
    <scope>NUCLEOTIDE SEQUENCE</scope>
    <source>
        <strain evidence="3">CGMCC 4.3508</strain>
    </source>
</reference>
<name>A0A917VY84_9NOCA</name>
<protein>
    <submittedName>
        <fullName evidence="3">Uncharacterized protein</fullName>
    </submittedName>
</protein>
<sequence>MIRIKGTPRTRQSPLTLAAFRPWGSSQDARRAGSVGQCSGYPRPCAAGGGTARTGPGTSGPCARYHSPESEGDIPSPHEGMARMTKENPPEHERAEQTKWWETPGGGSGEPGPGGASGADPTMVNPNPAAQFPSDQNPHAAQPYSSGQQQYPSGQQAYSSGQQQQQYPSGQQQPPGGPQQYPSGQQQPPGGPQQYPSGQQYAGGQPPYSPPGPTWQPGQPGQPNFPGPTGYGAAAAARSRSKNNTALIVVGVVLFVILLICGIGGIALVNSDSGSEAADGDYTMENVTNACDLVDASVLDQWAADLDETTHQENAPESYGGGSLNCQVDNEGTDSNSARLALDVAFDSKYGSYGYDDWKTSDTATTGTDYASGAVTGLGDEAYYSSEITAYSSFQTLDYTVAAKAGNASVKVNLYITYDGAVDRSTVDRICKDQVSKVLDELRK</sequence>
<reference evidence="3" key="1">
    <citation type="journal article" date="2014" name="Int. J. Syst. Evol. Microbiol.">
        <title>Complete genome sequence of Corynebacterium casei LMG S-19264T (=DSM 44701T), isolated from a smear-ripened cheese.</title>
        <authorList>
            <consortium name="US DOE Joint Genome Institute (JGI-PGF)"/>
            <person name="Walter F."/>
            <person name="Albersmeier A."/>
            <person name="Kalinowski J."/>
            <person name="Ruckert C."/>
        </authorList>
    </citation>
    <scope>NUCLEOTIDE SEQUENCE</scope>
    <source>
        <strain evidence="3">CGMCC 4.3508</strain>
    </source>
</reference>
<evidence type="ECO:0000313" key="3">
    <source>
        <dbReference type="EMBL" id="GGL37933.1"/>
    </source>
</evidence>
<feature type="compositionally biased region" description="Low complexity" evidence="1">
    <location>
        <begin position="142"/>
        <end position="206"/>
    </location>
</feature>
<feature type="compositionally biased region" description="Gly residues" evidence="1">
    <location>
        <begin position="104"/>
        <end position="117"/>
    </location>
</feature>
<dbReference type="Proteomes" id="UP000638263">
    <property type="component" value="Unassembled WGS sequence"/>
</dbReference>
<comment type="caution">
    <text evidence="3">The sequence shown here is derived from an EMBL/GenBank/DDBJ whole genome shotgun (WGS) entry which is preliminary data.</text>
</comment>
<feature type="compositionally biased region" description="Basic and acidic residues" evidence="1">
    <location>
        <begin position="80"/>
        <end position="99"/>
    </location>
</feature>
<accession>A0A917VY84</accession>
<evidence type="ECO:0000256" key="1">
    <source>
        <dbReference type="SAM" id="MobiDB-lite"/>
    </source>
</evidence>
<evidence type="ECO:0000256" key="2">
    <source>
        <dbReference type="SAM" id="Phobius"/>
    </source>
</evidence>
<evidence type="ECO:0000313" key="4">
    <source>
        <dbReference type="Proteomes" id="UP000638263"/>
    </source>
</evidence>
<organism evidence="3 4">
    <name type="scientific">Nocardia jinanensis</name>
    <dbReference type="NCBI Taxonomy" id="382504"/>
    <lineage>
        <taxon>Bacteria</taxon>
        <taxon>Bacillati</taxon>
        <taxon>Actinomycetota</taxon>
        <taxon>Actinomycetes</taxon>
        <taxon>Mycobacteriales</taxon>
        <taxon>Nocardiaceae</taxon>
        <taxon>Nocardia</taxon>
    </lineage>
</organism>
<gene>
    <name evidence="3" type="ORF">GCM10011588_60740</name>
</gene>
<keyword evidence="4" id="KW-1185">Reference proteome</keyword>
<keyword evidence="2" id="KW-0472">Membrane</keyword>
<feature type="compositionally biased region" description="Low complexity" evidence="1">
    <location>
        <begin position="215"/>
        <end position="233"/>
    </location>
</feature>
<dbReference type="EMBL" id="BMMH01000020">
    <property type="protein sequence ID" value="GGL37933.1"/>
    <property type="molecule type" value="Genomic_DNA"/>
</dbReference>
<proteinExistence type="predicted"/>
<feature type="region of interest" description="Disordered" evidence="1">
    <location>
        <begin position="22"/>
        <end position="233"/>
    </location>
</feature>
<keyword evidence="2" id="KW-0812">Transmembrane</keyword>
<dbReference type="AlphaFoldDB" id="A0A917VY84"/>
<feature type="transmembrane region" description="Helical" evidence="2">
    <location>
        <begin position="246"/>
        <end position="269"/>
    </location>
</feature>
<keyword evidence="2" id="KW-1133">Transmembrane helix</keyword>